<dbReference type="RefSeq" id="WP_173032734.1">
    <property type="nucleotide sequence ID" value="NZ_AP022870.1"/>
</dbReference>
<keyword evidence="2" id="KW-0472">Membrane</keyword>
<keyword evidence="1" id="KW-0175">Coiled coil</keyword>
<protein>
    <submittedName>
        <fullName evidence="3">Uncharacterized protein</fullName>
    </submittedName>
</protein>
<feature type="transmembrane region" description="Helical" evidence="2">
    <location>
        <begin position="6"/>
        <end position="30"/>
    </location>
</feature>
<feature type="coiled-coil region" evidence="1">
    <location>
        <begin position="217"/>
        <end position="272"/>
    </location>
</feature>
<evidence type="ECO:0000256" key="1">
    <source>
        <dbReference type="SAM" id="Coils"/>
    </source>
</evidence>
<proteinExistence type="predicted"/>
<keyword evidence="2" id="KW-1133">Transmembrane helix</keyword>
<dbReference type="Proteomes" id="UP000502508">
    <property type="component" value="Chromosome"/>
</dbReference>
<name>A0A6F8XIM1_9ACTN</name>
<evidence type="ECO:0000313" key="4">
    <source>
        <dbReference type="Proteomes" id="UP000502508"/>
    </source>
</evidence>
<keyword evidence="2" id="KW-0812">Transmembrane</keyword>
<dbReference type="KEGG" id="pfla:Pflav_000510"/>
<organism evidence="3 4">
    <name type="scientific">Phytohabitans flavus</name>
    <dbReference type="NCBI Taxonomy" id="1076124"/>
    <lineage>
        <taxon>Bacteria</taxon>
        <taxon>Bacillati</taxon>
        <taxon>Actinomycetota</taxon>
        <taxon>Actinomycetes</taxon>
        <taxon>Micromonosporales</taxon>
        <taxon>Micromonosporaceae</taxon>
    </lineage>
</organism>
<dbReference type="AlphaFoldDB" id="A0A6F8XIM1"/>
<reference evidence="3 4" key="1">
    <citation type="submission" date="2020-03" db="EMBL/GenBank/DDBJ databases">
        <title>Whole genome shotgun sequence of Phytohabitans flavus NBRC 107702.</title>
        <authorList>
            <person name="Komaki H."/>
            <person name="Tamura T."/>
        </authorList>
    </citation>
    <scope>NUCLEOTIDE SEQUENCE [LARGE SCALE GENOMIC DNA]</scope>
    <source>
        <strain evidence="3 4">NBRC 107702</strain>
    </source>
</reference>
<evidence type="ECO:0000313" key="3">
    <source>
        <dbReference type="EMBL" id="BCB73641.1"/>
    </source>
</evidence>
<dbReference type="EMBL" id="AP022870">
    <property type="protein sequence ID" value="BCB73641.1"/>
    <property type="molecule type" value="Genomic_DNA"/>
</dbReference>
<reference evidence="3 4" key="2">
    <citation type="submission" date="2020-03" db="EMBL/GenBank/DDBJ databases">
        <authorList>
            <person name="Ichikawa N."/>
            <person name="Kimura A."/>
            <person name="Kitahashi Y."/>
            <person name="Uohara A."/>
        </authorList>
    </citation>
    <scope>NUCLEOTIDE SEQUENCE [LARGE SCALE GENOMIC DNA]</scope>
    <source>
        <strain evidence="3 4">NBRC 107702</strain>
    </source>
</reference>
<keyword evidence="4" id="KW-1185">Reference proteome</keyword>
<accession>A0A6F8XIM1</accession>
<evidence type="ECO:0000256" key="2">
    <source>
        <dbReference type="SAM" id="Phobius"/>
    </source>
</evidence>
<sequence length="328" mass="34749">MAVPIVPVVTVIATSAAGTAGLLAGAAGGIDFRRAHARKREHEALHAGRYAEHLAEVERANAALHTLGHTLRRAKHDVRDRIGDFLARVNVPARSDGYPIVDGVTFTNEHALAAANRDVDVSPWVCGAASAAAAGTATPMVLRAAAQQWGTASTGAPIIGLHGAARQAATDALFGGGSRASGGYGRAVGAKMLKASAIGPGLFVVGITLMTQGIRQLEAADDLRQVVELKIKKLNRRDEVLRGVQGWAQEKHDTITRAIDDATDALDILESEPYDESVHFPRFQEALMLTTTVRLLVEIAIAESDTIVGDDTDELAFTYRDDKETPDA</sequence>
<gene>
    <name evidence="3" type="ORF">Pflav_000510</name>
</gene>